<keyword evidence="2" id="KW-0732">Signal</keyword>
<comment type="caution">
    <text evidence="3">The sequence shown here is derived from an EMBL/GenBank/DDBJ whole genome shotgun (WGS) entry which is preliminary data.</text>
</comment>
<dbReference type="InterPro" id="IPR012674">
    <property type="entry name" value="Calycin"/>
</dbReference>
<proteinExistence type="inferred from homology"/>
<accession>A0A9P0P288</accession>
<gene>
    <name evidence="3" type="ORF">ACAOBT_LOCUS6563</name>
</gene>
<name>A0A9P0P288_ACAOB</name>
<reference evidence="3" key="1">
    <citation type="submission" date="2022-03" db="EMBL/GenBank/DDBJ databases">
        <authorList>
            <person name="Sayadi A."/>
        </authorList>
    </citation>
    <scope>NUCLEOTIDE SEQUENCE</scope>
</reference>
<comment type="similarity">
    <text evidence="1">Belongs to the calycin superfamily. Lipocalin family.</text>
</comment>
<protein>
    <submittedName>
        <fullName evidence="3">Uncharacterized protein</fullName>
    </submittedName>
</protein>
<dbReference type="PANTHER" id="PTHR11430:SF32">
    <property type="entry name" value="CHLOROPLASTIC LIPOCALIN"/>
    <property type="match status" value="1"/>
</dbReference>
<feature type="signal peptide" evidence="2">
    <location>
        <begin position="1"/>
        <end position="17"/>
    </location>
</feature>
<feature type="chain" id="PRO_5040420438" evidence="2">
    <location>
        <begin position="18"/>
        <end position="333"/>
    </location>
</feature>
<sequence length="333" mass="35708">MFKTIILFSAIIVAVLGACENPTALADLDRKQYAGEWMGHVAAGNPIFPINPCVTLEVGENDADKVKLGFKAGEGKAVIDGVVVSSSGGDFKTVFGGKKLIYKVLATDYKTHAVIYMCDEDTGNGNIAVHMRSRTPDATLLEEKLAAAQKLLSKPLSPRTETKSANMFKTIILFSAIIVAVLGACENPTALADLDRKQYAGEWMGHVAAGNPIFPINPCLTLEIGENDADKVKLGFKTGEGKAVIEGEVVRSSGGDFKTVFGGKKLLYKVLATDYKTHAVIYMCDEDTGNGNIAVHMRSRTPDATLLEEKLAAAQKLLSKPLSPRTESDHSKC</sequence>
<evidence type="ECO:0000256" key="1">
    <source>
        <dbReference type="ARBA" id="ARBA00006889"/>
    </source>
</evidence>
<evidence type="ECO:0000313" key="4">
    <source>
        <dbReference type="Proteomes" id="UP001152888"/>
    </source>
</evidence>
<dbReference type="SUPFAM" id="SSF50814">
    <property type="entry name" value="Lipocalins"/>
    <property type="match status" value="2"/>
</dbReference>
<organism evidence="3 4">
    <name type="scientific">Acanthoscelides obtectus</name>
    <name type="common">Bean weevil</name>
    <name type="synonym">Bruchus obtectus</name>
    <dbReference type="NCBI Taxonomy" id="200917"/>
    <lineage>
        <taxon>Eukaryota</taxon>
        <taxon>Metazoa</taxon>
        <taxon>Ecdysozoa</taxon>
        <taxon>Arthropoda</taxon>
        <taxon>Hexapoda</taxon>
        <taxon>Insecta</taxon>
        <taxon>Pterygota</taxon>
        <taxon>Neoptera</taxon>
        <taxon>Endopterygota</taxon>
        <taxon>Coleoptera</taxon>
        <taxon>Polyphaga</taxon>
        <taxon>Cucujiformia</taxon>
        <taxon>Chrysomeloidea</taxon>
        <taxon>Chrysomelidae</taxon>
        <taxon>Bruchinae</taxon>
        <taxon>Bruchini</taxon>
        <taxon>Acanthoscelides</taxon>
    </lineage>
</organism>
<evidence type="ECO:0000256" key="2">
    <source>
        <dbReference type="SAM" id="SignalP"/>
    </source>
</evidence>
<dbReference type="EMBL" id="CAKOFQ010006729">
    <property type="protein sequence ID" value="CAH1965872.1"/>
    <property type="molecule type" value="Genomic_DNA"/>
</dbReference>
<dbReference type="OrthoDB" id="6748556at2759"/>
<dbReference type="Gene3D" id="2.40.128.20">
    <property type="match status" value="2"/>
</dbReference>
<keyword evidence="4" id="KW-1185">Reference proteome</keyword>
<dbReference type="PROSITE" id="PS51257">
    <property type="entry name" value="PROKAR_LIPOPROTEIN"/>
    <property type="match status" value="1"/>
</dbReference>
<evidence type="ECO:0000313" key="3">
    <source>
        <dbReference type="EMBL" id="CAH1965872.1"/>
    </source>
</evidence>
<dbReference type="CDD" id="cd00301">
    <property type="entry name" value="lipocalin_FABP"/>
    <property type="match status" value="2"/>
</dbReference>
<dbReference type="GO" id="GO:0036094">
    <property type="term" value="F:small molecule binding"/>
    <property type="evidence" value="ECO:0007669"/>
    <property type="project" value="InterPro"/>
</dbReference>
<dbReference type="PANTHER" id="PTHR11430">
    <property type="entry name" value="LIPOCALIN"/>
    <property type="match status" value="1"/>
</dbReference>
<dbReference type="Proteomes" id="UP001152888">
    <property type="component" value="Unassembled WGS sequence"/>
</dbReference>
<dbReference type="AlphaFoldDB" id="A0A9P0P288"/>
<dbReference type="InterPro" id="IPR002345">
    <property type="entry name" value="Lipocalin"/>
</dbReference>